<protein>
    <recommendedName>
        <fullName evidence="4">Secreted protein</fullName>
    </recommendedName>
</protein>
<evidence type="ECO:0000313" key="2">
    <source>
        <dbReference type="EMBL" id="KAK3319731.1"/>
    </source>
</evidence>
<keyword evidence="1" id="KW-0732">Signal</keyword>
<reference evidence="2" key="2">
    <citation type="submission" date="2023-06" db="EMBL/GenBank/DDBJ databases">
        <authorList>
            <consortium name="Lawrence Berkeley National Laboratory"/>
            <person name="Haridas S."/>
            <person name="Hensen N."/>
            <person name="Bonometti L."/>
            <person name="Westerberg I."/>
            <person name="Brannstrom I.O."/>
            <person name="Guillou S."/>
            <person name="Cros-Aarteil S."/>
            <person name="Calhoun S."/>
            <person name="Kuo A."/>
            <person name="Mondo S."/>
            <person name="Pangilinan J."/>
            <person name="Riley R."/>
            <person name="Labutti K."/>
            <person name="Andreopoulos B."/>
            <person name="Lipzen A."/>
            <person name="Chen C."/>
            <person name="Yanf M."/>
            <person name="Daum C."/>
            <person name="Ng V."/>
            <person name="Clum A."/>
            <person name="Steindorff A."/>
            <person name="Ohm R."/>
            <person name="Martin F."/>
            <person name="Silar P."/>
            <person name="Natvig D."/>
            <person name="Lalanne C."/>
            <person name="Gautier V."/>
            <person name="Ament-Velasquez S.L."/>
            <person name="Kruys A."/>
            <person name="Hutchinson M.I."/>
            <person name="Powell A.J."/>
            <person name="Barry K."/>
            <person name="Miller A.N."/>
            <person name="Grigoriev I.V."/>
            <person name="Debuchy R."/>
            <person name="Gladieux P."/>
            <person name="Thoren M.H."/>
            <person name="Johannesson H."/>
        </authorList>
    </citation>
    <scope>NUCLEOTIDE SEQUENCE</scope>
    <source>
        <strain evidence="2">SMH4131-1</strain>
    </source>
</reference>
<feature type="chain" id="PRO_5042015835" description="Secreted protein" evidence="1">
    <location>
        <begin position="20"/>
        <end position="116"/>
    </location>
</feature>
<name>A0AAE0I8N4_9PEZI</name>
<reference evidence="2" key="1">
    <citation type="journal article" date="2023" name="Mol. Phylogenet. Evol.">
        <title>Genome-scale phylogeny and comparative genomics of the fungal order Sordariales.</title>
        <authorList>
            <person name="Hensen N."/>
            <person name="Bonometti L."/>
            <person name="Westerberg I."/>
            <person name="Brannstrom I.O."/>
            <person name="Guillou S."/>
            <person name="Cros-Aarteil S."/>
            <person name="Calhoun S."/>
            <person name="Haridas S."/>
            <person name="Kuo A."/>
            <person name="Mondo S."/>
            <person name="Pangilinan J."/>
            <person name="Riley R."/>
            <person name="LaButti K."/>
            <person name="Andreopoulos B."/>
            <person name="Lipzen A."/>
            <person name="Chen C."/>
            <person name="Yan M."/>
            <person name="Daum C."/>
            <person name="Ng V."/>
            <person name="Clum A."/>
            <person name="Steindorff A."/>
            <person name="Ohm R.A."/>
            <person name="Martin F."/>
            <person name="Silar P."/>
            <person name="Natvig D.O."/>
            <person name="Lalanne C."/>
            <person name="Gautier V."/>
            <person name="Ament-Velasquez S.L."/>
            <person name="Kruys A."/>
            <person name="Hutchinson M.I."/>
            <person name="Powell A.J."/>
            <person name="Barry K."/>
            <person name="Miller A.N."/>
            <person name="Grigoriev I.V."/>
            <person name="Debuchy R."/>
            <person name="Gladieux P."/>
            <person name="Hiltunen Thoren M."/>
            <person name="Johannesson H."/>
        </authorList>
    </citation>
    <scope>NUCLEOTIDE SEQUENCE</scope>
    <source>
        <strain evidence="2">SMH4131-1</strain>
    </source>
</reference>
<dbReference type="AlphaFoldDB" id="A0AAE0I8N4"/>
<feature type="signal peptide" evidence="1">
    <location>
        <begin position="1"/>
        <end position="19"/>
    </location>
</feature>
<evidence type="ECO:0008006" key="4">
    <source>
        <dbReference type="Google" id="ProtNLM"/>
    </source>
</evidence>
<keyword evidence="3" id="KW-1185">Reference proteome</keyword>
<proteinExistence type="predicted"/>
<accession>A0AAE0I8N4</accession>
<dbReference type="Proteomes" id="UP001286456">
    <property type="component" value="Unassembled WGS sequence"/>
</dbReference>
<gene>
    <name evidence="2" type="ORF">B0T19DRAFT_270893</name>
</gene>
<evidence type="ECO:0000256" key="1">
    <source>
        <dbReference type="SAM" id="SignalP"/>
    </source>
</evidence>
<sequence>MPWLLSLRWALSGLVRTGATDKRCIVDNISKSQSWRDSRDGKLPDVDGRNEVVSIWSFGGANQHTSGGNKAGKGAAVGGTGRDATLRCSSAASAPKLLACLTLRVCGQRLSVVQVA</sequence>
<organism evidence="2 3">
    <name type="scientific">Cercophora scortea</name>
    <dbReference type="NCBI Taxonomy" id="314031"/>
    <lineage>
        <taxon>Eukaryota</taxon>
        <taxon>Fungi</taxon>
        <taxon>Dikarya</taxon>
        <taxon>Ascomycota</taxon>
        <taxon>Pezizomycotina</taxon>
        <taxon>Sordariomycetes</taxon>
        <taxon>Sordariomycetidae</taxon>
        <taxon>Sordariales</taxon>
        <taxon>Lasiosphaeriaceae</taxon>
        <taxon>Cercophora</taxon>
    </lineage>
</organism>
<dbReference type="EMBL" id="JAUEPO010000006">
    <property type="protein sequence ID" value="KAK3319731.1"/>
    <property type="molecule type" value="Genomic_DNA"/>
</dbReference>
<comment type="caution">
    <text evidence="2">The sequence shown here is derived from an EMBL/GenBank/DDBJ whole genome shotgun (WGS) entry which is preliminary data.</text>
</comment>
<evidence type="ECO:0000313" key="3">
    <source>
        <dbReference type="Proteomes" id="UP001286456"/>
    </source>
</evidence>